<evidence type="ECO:0000313" key="1">
    <source>
        <dbReference type="EMBL" id="GGM14000.1"/>
    </source>
</evidence>
<protein>
    <recommendedName>
        <fullName evidence="3">DUF885 domain-containing protein</fullName>
    </recommendedName>
</protein>
<gene>
    <name evidence="1" type="ORF">GCM10011594_37350</name>
</gene>
<dbReference type="Proteomes" id="UP000655208">
    <property type="component" value="Unassembled WGS sequence"/>
</dbReference>
<keyword evidence="2" id="KW-1185">Reference proteome</keyword>
<name>A0A917WLY1_9ACTN</name>
<dbReference type="Pfam" id="PF05960">
    <property type="entry name" value="DUF885"/>
    <property type="match status" value="1"/>
</dbReference>
<comment type="caution">
    <text evidence="1">The sequence shown here is derived from an EMBL/GenBank/DDBJ whole genome shotgun (WGS) entry which is preliminary data.</text>
</comment>
<accession>A0A917WLY1</accession>
<evidence type="ECO:0000313" key="2">
    <source>
        <dbReference type="Proteomes" id="UP000655208"/>
    </source>
</evidence>
<reference evidence="1" key="2">
    <citation type="submission" date="2020-09" db="EMBL/GenBank/DDBJ databases">
        <authorList>
            <person name="Sun Q."/>
            <person name="Zhou Y."/>
        </authorList>
    </citation>
    <scope>NUCLEOTIDE SEQUENCE</scope>
    <source>
        <strain evidence="1">CGMCC 4.7308</strain>
    </source>
</reference>
<proteinExistence type="predicted"/>
<dbReference type="RefSeq" id="WP_229674627.1">
    <property type="nucleotide sequence ID" value="NZ_BMNA01000012.1"/>
</dbReference>
<evidence type="ECO:0008006" key="3">
    <source>
        <dbReference type="Google" id="ProtNLM"/>
    </source>
</evidence>
<dbReference type="InterPro" id="IPR010281">
    <property type="entry name" value="DUF885"/>
</dbReference>
<organism evidence="1 2">
    <name type="scientific">Nakamurella endophytica</name>
    <dbReference type="NCBI Taxonomy" id="1748367"/>
    <lineage>
        <taxon>Bacteria</taxon>
        <taxon>Bacillati</taxon>
        <taxon>Actinomycetota</taxon>
        <taxon>Actinomycetes</taxon>
        <taxon>Nakamurellales</taxon>
        <taxon>Nakamurellaceae</taxon>
        <taxon>Nakamurella</taxon>
    </lineage>
</organism>
<dbReference type="AlphaFoldDB" id="A0A917WLY1"/>
<sequence>MQQLDELAERFWAWRAQSQPRSRDDIVRLDRPAGWLPDLGPDTVRRRTAERDAFAAELAAIEPVEVADRVDHRLLRSALARVGWENDVVRMWTQPRFYVDQAIGPVFDTLLRPGVDADRVAEATRYLAHVPDVVDVALEVVPEHAAREFARLAVDELVGVDARLDRMVAALAAVPGADAGGLSRAAQAAGAALVRYRDRLQDLESGLPPVEPVGRRAFDRFLAEVACIPLSADEIRRVGRVEADRAAVRELLEKRRARAVPLPDLPADAAAQAEREARDEQSVRDFYEAADLLGQPPSLRHYRNLPLPAHLEALHFLGVTDDLTGPDRLDEDGVSYVPAPGPDLPYFYAANARDPRAGIVHEGAHYQQLALSWRNPRPVRRHYYDSSANEGIAFYNEELLLAAGLFDDAPHTRTVMWNFMRLRALRVELDVGLAVGDLTIPEAADLLRRHVGVDEATAAQEAAFFAETPGQAMTYQVGKTQVQALVADAVRSRPDGDPDLRALHDSLWRNGNVPIALQRWELLGLTDELAAIGVPV</sequence>
<reference evidence="1" key="1">
    <citation type="journal article" date="2014" name="Int. J. Syst. Evol. Microbiol.">
        <title>Complete genome sequence of Corynebacterium casei LMG S-19264T (=DSM 44701T), isolated from a smear-ripened cheese.</title>
        <authorList>
            <consortium name="US DOE Joint Genome Institute (JGI-PGF)"/>
            <person name="Walter F."/>
            <person name="Albersmeier A."/>
            <person name="Kalinowski J."/>
            <person name="Ruckert C."/>
        </authorList>
    </citation>
    <scope>NUCLEOTIDE SEQUENCE</scope>
    <source>
        <strain evidence="1">CGMCC 4.7308</strain>
    </source>
</reference>
<dbReference type="EMBL" id="BMNA01000012">
    <property type="protein sequence ID" value="GGM14000.1"/>
    <property type="molecule type" value="Genomic_DNA"/>
</dbReference>